<dbReference type="InterPro" id="IPR016117">
    <property type="entry name" value="ArgJ-like_dom_sf"/>
</dbReference>
<comment type="similarity">
    <text evidence="1">Belongs to the peptidase S58 family.</text>
</comment>
<sequence length="342" mass="36699">MGLPKDCEVSIRSRFKKGERNLITDVPGVKVGHVTLKNIEKDIHTGVTAILPHTGNLFKEKVLAGSSVINGFGKSVGLVQIEELGNIETPIIMTNTFGVGTAMNALTKYMLKDNLDIGTTTGTVNCVVTECNDGELNDIRGMHVTEENVLQALENCGDVFEEGAVGSGTGMICMGIKGGIGSASRIVSCDGKDYTIGAILMSNFGMSGNLMIDGRRIDTEHTVPRSKAEKGSVIIIIATDIPLNERQLKRMAKRATVALSRTGSFLGNGSGDIAIAFSNTNIMPHYSEKNIIDTKMFHDDAIDKVFEATAEAVEEAVISSIYHAETVKGIRGKEVFALKEFL</sequence>
<dbReference type="InterPro" id="IPR005321">
    <property type="entry name" value="Peptidase_S58_DmpA"/>
</dbReference>
<dbReference type="Pfam" id="PF03576">
    <property type="entry name" value="Peptidase_S58"/>
    <property type="match status" value="1"/>
</dbReference>
<dbReference type="AlphaFoldDB" id="A0A6P1MAD7"/>
<reference evidence="2 3" key="1">
    <citation type="submission" date="2020-01" db="EMBL/GenBank/DDBJ databases">
        <title>Genomic analysis of Aminipila sp. CBA3637.</title>
        <authorList>
            <person name="Kim Y.B."/>
            <person name="Roh S.W."/>
        </authorList>
    </citation>
    <scope>NUCLEOTIDE SEQUENCE [LARGE SCALE GENOMIC DNA]</scope>
    <source>
        <strain evidence="2 3">CBA3637</strain>
    </source>
</reference>
<dbReference type="RefSeq" id="WP_162360780.1">
    <property type="nucleotide sequence ID" value="NZ_CP047591.1"/>
</dbReference>
<accession>A0A6P1MAD7</accession>
<name>A0A6P1MAD7_9FIRM</name>
<proteinExistence type="inferred from homology"/>
<evidence type="ECO:0000313" key="2">
    <source>
        <dbReference type="EMBL" id="QHI71002.1"/>
    </source>
</evidence>
<dbReference type="Gene3D" id="3.60.70.12">
    <property type="entry name" value="L-amino peptidase D-ALA esterase/amidase"/>
    <property type="match status" value="1"/>
</dbReference>
<dbReference type="PANTHER" id="PTHR36512:SF3">
    <property type="entry name" value="BLR5678 PROTEIN"/>
    <property type="match status" value="1"/>
</dbReference>
<dbReference type="GO" id="GO:0004177">
    <property type="term" value="F:aminopeptidase activity"/>
    <property type="evidence" value="ECO:0007669"/>
    <property type="project" value="TreeGrafter"/>
</dbReference>
<dbReference type="KEGG" id="amic:Ami3637_00155"/>
<evidence type="ECO:0000256" key="1">
    <source>
        <dbReference type="ARBA" id="ARBA00007068"/>
    </source>
</evidence>
<organism evidence="2 3">
    <name type="scientific">Aminipila terrae</name>
    <dbReference type="NCBI Taxonomy" id="2697030"/>
    <lineage>
        <taxon>Bacteria</taxon>
        <taxon>Bacillati</taxon>
        <taxon>Bacillota</taxon>
        <taxon>Clostridia</taxon>
        <taxon>Peptostreptococcales</taxon>
        <taxon>Anaerovoracaceae</taxon>
        <taxon>Aminipila</taxon>
    </lineage>
</organism>
<dbReference type="EMBL" id="CP047591">
    <property type="protein sequence ID" value="QHI71002.1"/>
    <property type="molecule type" value="Genomic_DNA"/>
</dbReference>
<dbReference type="SUPFAM" id="SSF56266">
    <property type="entry name" value="DmpA/ArgJ-like"/>
    <property type="match status" value="1"/>
</dbReference>
<evidence type="ECO:0000313" key="3">
    <source>
        <dbReference type="Proteomes" id="UP000463883"/>
    </source>
</evidence>
<dbReference type="Proteomes" id="UP000463883">
    <property type="component" value="Chromosome"/>
</dbReference>
<dbReference type="PANTHER" id="PTHR36512">
    <property type="entry name" value="D-AMINOPEPTIDASE"/>
    <property type="match status" value="1"/>
</dbReference>
<protein>
    <submittedName>
        <fullName evidence="2">S58 family peptidase</fullName>
    </submittedName>
</protein>
<dbReference type="CDD" id="cd02253">
    <property type="entry name" value="DmpA"/>
    <property type="match status" value="1"/>
</dbReference>
<gene>
    <name evidence="2" type="ORF">Ami3637_00155</name>
</gene>
<keyword evidence="3" id="KW-1185">Reference proteome</keyword>